<reference evidence="1" key="1">
    <citation type="submission" date="2020-09" db="EMBL/GenBank/DDBJ databases">
        <title>Genome-Enabled Discovery of Anthraquinone Biosynthesis in Senna tora.</title>
        <authorList>
            <person name="Kang S.-H."/>
            <person name="Pandey R.P."/>
            <person name="Lee C.-M."/>
            <person name="Sim J.-S."/>
            <person name="Jeong J.-T."/>
            <person name="Choi B.-S."/>
            <person name="Jung M."/>
            <person name="Ginzburg D."/>
            <person name="Zhao K."/>
            <person name="Won S.Y."/>
            <person name="Oh T.-J."/>
            <person name="Yu Y."/>
            <person name="Kim N.-H."/>
            <person name="Lee O.R."/>
            <person name="Lee T.-H."/>
            <person name="Bashyal P."/>
            <person name="Kim T.-S."/>
            <person name="Lee W.-H."/>
            <person name="Kawkins C."/>
            <person name="Kim C.-K."/>
            <person name="Kim J.S."/>
            <person name="Ahn B.O."/>
            <person name="Rhee S.Y."/>
            <person name="Sohng J.K."/>
        </authorList>
    </citation>
    <scope>NUCLEOTIDE SEQUENCE</scope>
    <source>
        <tissue evidence="1">Leaf</tissue>
    </source>
</reference>
<proteinExistence type="predicted"/>
<organism evidence="1 2">
    <name type="scientific">Senna tora</name>
    <dbReference type="NCBI Taxonomy" id="362788"/>
    <lineage>
        <taxon>Eukaryota</taxon>
        <taxon>Viridiplantae</taxon>
        <taxon>Streptophyta</taxon>
        <taxon>Embryophyta</taxon>
        <taxon>Tracheophyta</taxon>
        <taxon>Spermatophyta</taxon>
        <taxon>Magnoliopsida</taxon>
        <taxon>eudicotyledons</taxon>
        <taxon>Gunneridae</taxon>
        <taxon>Pentapetalae</taxon>
        <taxon>rosids</taxon>
        <taxon>fabids</taxon>
        <taxon>Fabales</taxon>
        <taxon>Fabaceae</taxon>
        <taxon>Caesalpinioideae</taxon>
        <taxon>Cassia clade</taxon>
        <taxon>Senna</taxon>
    </lineage>
</organism>
<evidence type="ECO:0000313" key="1">
    <source>
        <dbReference type="EMBL" id="KAF7840256.1"/>
    </source>
</evidence>
<dbReference type="AlphaFoldDB" id="A0A835CG34"/>
<dbReference type="Proteomes" id="UP000634136">
    <property type="component" value="Unassembled WGS sequence"/>
</dbReference>
<comment type="caution">
    <text evidence="1">The sequence shown here is derived from an EMBL/GenBank/DDBJ whole genome shotgun (WGS) entry which is preliminary data.</text>
</comment>
<keyword evidence="2" id="KW-1185">Reference proteome</keyword>
<sequence>MDPQYIRENGITEHNYSMFITKHDKQS</sequence>
<gene>
    <name evidence="1" type="ORF">G2W53_002554</name>
</gene>
<dbReference type="EMBL" id="JAAIUW010000002">
    <property type="protein sequence ID" value="KAF7840256.1"/>
    <property type="molecule type" value="Genomic_DNA"/>
</dbReference>
<evidence type="ECO:0000313" key="2">
    <source>
        <dbReference type="Proteomes" id="UP000634136"/>
    </source>
</evidence>
<name>A0A835CG34_9FABA</name>
<protein>
    <submittedName>
        <fullName evidence="1">Uncharacterized protein</fullName>
    </submittedName>
</protein>
<accession>A0A835CG34</accession>